<dbReference type="AlphaFoldDB" id="A0A0M2GYK1"/>
<evidence type="ECO:0000313" key="3">
    <source>
        <dbReference type="Proteomes" id="UP000034786"/>
    </source>
</evidence>
<comment type="caution">
    <text evidence="2">The sequence shown here is derived from an EMBL/GenBank/DDBJ whole genome shotgun (WGS) entry which is preliminary data.</text>
</comment>
<protein>
    <submittedName>
        <fullName evidence="2">Uncharacterized protein</fullName>
    </submittedName>
</protein>
<feature type="region of interest" description="Disordered" evidence="1">
    <location>
        <begin position="1"/>
        <end position="50"/>
    </location>
</feature>
<feature type="compositionally biased region" description="Polar residues" evidence="1">
    <location>
        <begin position="1"/>
        <end position="19"/>
    </location>
</feature>
<gene>
    <name evidence="2" type="ORF">UK15_00290</name>
</gene>
<name>A0A0M2GYK1_9ACTN</name>
<keyword evidence="3" id="KW-1185">Reference proteome</keyword>
<evidence type="ECO:0000256" key="1">
    <source>
        <dbReference type="SAM" id="MobiDB-lite"/>
    </source>
</evidence>
<sequence>MPPQDSSAAVRTPATSEPGSGSAVAMAVTRAPDEARQRRRSSMPSLPTSLHITWHSAGGFPFRIDGYDLRLDYSRA</sequence>
<reference evidence="3" key="1">
    <citation type="submission" date="2015-02" db="EMBL/GenBank/DDBJ databases">
        <authorList>
            <person name="Ju K.-S."/>
            <person name="Doroghazi J.R."/>
            <person name="Metcalf W."/>
        </authorList>
    </citation>
    <scope>NUCLEOTIDE SEQUENCE [LARGE SCALE GENOMIC DNA]</scope>
    <source>
        <strain evidence="3">NRRL B-16380</strain>
    </source>
</reference>
<proteinExistence type="predicted"/>
<organism evidence="2 3">
    <name type="scientific">Streptomyces variegatus</name>
    <dbReference type="NCBI Taxonomy" id="284040"/>
    <lineage>
        <taxon>Bacteria</taxon>
        <taxon>Bacillati</taxon>
        <taxon>Actinomycetota</taxon>
        <taxon>Actinomycetes</taxon>
        <taxon>Kitasatosporales</taxon>
        <taxon>Streptomycetaceae</taxon>
        <taxon>Streptomyces</taxon>
    </lineage>
</organism>
<dbReference type="Proteomes" id="UP000034786">
    <property type="component" value="Unassembled WGS sequence"/>
</dbReference>
<dbReference type="EMBL" id="JYJH01000001">
    <property type="protein sequence ID" value="KJK41316.1"/>
    <property type="molecule type" value="Genomic_DNA"/>
</dbReference>
<accession>A0A0M2GYK1</accession>
<evidence type="ECO:0000313" key="2">
    <source>
        <dbReference type="EMBL" id="KJK41316.1"/>
    </source>
</evidence>
<dbReference type="PATRIC" id="fig|284040.3.peg.60"/>